<dbReference type="InterPro" id="IPR050336">
    <property type="entry name" value="Chromosome_partition/occlusion"/>
</dbReference>
<comment type="subcellular location">
    <subcellularLocation>
        <location evidence="1">Cytoplasm</location>
        <location evidence="1">Nucleoid</location>
    </subcellularLocation>
</comment>
<dbReference type="InterPro" id="IPR003115">
    <property type="entry name" value="ParB_N"/>
</dbReference>
<dbReference type="FunFam" id="3.90.1530.30:FF:000001">
    <property type="entry name" value="Chromosome partitioning protein ParB"/>
    <property type="match status" value="1"/>
</dbReference>
<dbReference type="RefSeq" id="WP_113659387.1">
    <property type="nucleotide sequence ID" value="NZ_KZ845668.1"/>
</dbReference>
<comment type="similarity">
    <text evidence="2">Belongs to the ParB family.</text>
</comment>
<dbReference type="Pfam" id="PF02195">
    <property type="entry name" value="ParB_N"/>
    <property type="match status" value="1"/>
</dbReference>
<keyword evidence="6" id="KW-0717">Septation</keyword>
<keyword evidence="3" id="KW-0963">Cytoplasm</keyword>
<evidence type="ECO:0000256" key="1">
    <source>
        <dbReference type="ARBA" id="ARBA00004453"/>
    </source>
</evidence>
<evidence type="ECO:0000313" key="9">
    <source>
        <dbReference type="EMBL" id="RAL23403.1"/>
    </source>
</evidence>
<dbReference type="NCBIfam" id="TIGR00180">
    <property type="entry name" value="parB_part"/>
    <property type="match status" value="1"/>
</dbReference>
<proteinExistence type="inferred from homology"/>
<evidence type="ECO:0000256" key="4">
    <source>
        <dbReference type="ARBA" id="ARBA00022618"/>
    </source>
</evidence>
<evidence type="ECO:0000313" key="10">
    <source>
        <dbReference type="Proteomes" id="UP000251213"/>
    </source>
</evidence>
<keyword evidence="7" id="KW-0131">Cell cycle</keyword>
<keyword evidence="5" id="KW-0238">DNA-binding</keyword>
<dbReference type="PANTHER" id="PTHR33375">
    <property type="entry name" value="CHROMOSOME-PARTITIONING PROTEIN PARB-RELATED"/>
    <property type="match status" value="1"/>
</dbReference>
<dbReference type="Gene3D" id="1.10.10.2830">
    <property type="match status" value="1"/>
</dbReference>
<dbReference type="Proteomes" id="UP000251213">
    <property type="component" value="Unassembled WGS sequence"/>
</dbReference>
<keyword evidence="4" id="KW-0132">Cell division</keyword>
<evidence type="ECO:0000259" key="8">
    <source>
        <dbReference type="SMART" id="SM00470"/>
    </source>
</evidence>
<dbReference type="GO" id="GO:0009295">
    <property type="term" value="C:nucleoid"/>
    <property type="evidence" value="ECO:0007669"/>
    <property type="project" value="UniProtKB-SubCell"/>
</dbReference>
<dbReference type="GO" id="GO:0005694">
    <property type="term" value="C:chromosome"/>
    <property type="evidence" value="ECO:0007669"/>
    <property type="project" value="TreeGrafter"/>
</dbReference>
<evidence type="ECO:0000256" key="3">
    <source>
        <dbReference type="ARBA" id="ARBA00022490"/>
    </source>
</evidence>
<organism evidence="9 10">
    <name type="scientific">Thermoflavimicrobium daqui</name>
    <dbReference type="NCBI Taxonomy" id="2137476"/>
    <lineage>
        <taxon>Bacteria</taxon>
        <taxon>Bacillati</taxon>
        <taxon>Bacillota</taxon>
        <taxon>Bacilli</taxon>
        <taxon>Bacillales</taxon>
        <taxon>Thermoactinomycetaceae</taxon>
        <taxon>Thermoflavimicrobium</taxon>
    </lineage>
</organism>
<dbReference type="CDD" id="cd16393">
    <property type="entry name" value="SPO0J_N"/>
    <property type="match status" value="1"/>
</dbReference>
<reference evidence="9 10" key="2">
    <citation type="submission" date="2018-06" db="EMBL/GenBank/DDBJ databases">
        <authorList>
            <person name="Zhirakovskaya E."/>
        </authorList>
    </citation>
    <scope>NUCLEOTIDE SEQUENCE [LARGE SCALE GENOMIC DNA]</scope>
    <source>
        <strain evidence="9 10">FBKL4.011</strain>
    </source>
</reference>
<dbReference type="InterPro" id="IPR004437">
    <property type="entry name" value="ParB/RepB/Spo0J"/>
</dbReference>
<reference evidence="9 10" key="1">
    <citation type="submission" date="2018-06" db="EMBL/GenBank/DDBJ databases">
        <title>Thermoflavimicrobium daqus sp. nov., a thermophilic microbe isolated from Moutai-flavour Daqu.</title>
        <authorList>
            <person name="Wang X."/>
            <person name="Zhou H."/>
        </authorList>
    </citation>
    <scope>NUCLEOTIDE SEQUENCE [LARGE SCALE GENOMIC DNA]</scope>
    <source>
        <strain evidence="9 10">FBKL4.011</strain>
    </source>
</reference>
<dbReference type="EMBL" id="QJKK01000006">
    <property type="protein sequence ID" value="RAL23403.1"/>
    <property type="molecule type" value="Genomic_DNA"/>
</dbReference>
<dbReference type="Gene3D" id="3.90.1530.30">
    <property type="match status" value="1"/>
</dbReference>
<dbReference type="PANTHER" id="PTHR33375:SF8">
    <property type="entry name" value="NUCLEOID OCCLUSION PROTEIN"/>
    <property type="match status" value="1"/>
</dbReference>
<dbReference type="AlphaFoldDB" id="A0A364K3K5"/>
<dbReference type="InterPro" id="IPR023705">
    <property type="entry name" value="Nucleoid_occlusion_protein"/>
</dbReference>
<dbReference type="InterPro" id="IPR036086">
    <property type="entry name" value="ParB/Sulfiredoxin_sf"/>
</dbReference>
<name>A0A364K3K5_9BACL</name>
<dbReference type="SMART" id="SM00470">
    <property type="entry name" value="ParB"/>
    <property type="match status" value="1"/>
</dbReference>
<dbReference type="GO" id="GO:0000917">
    <property type="term" value="P:division septum assembly"/>
    <property type="evidence" value="ECO:0007669"/>
    <property type="project" value="UniProtKB-KW"/>
</dbReference>
<comment type="caution">
    <text evidence="9">The sequence shown here is derived from an EMBL/GenBank/DDBJ whole genome shotgun (WGS) entry which is preliminary data.</text>
</comment>
<sequence length="272" mass="31706">MKESITRWFSLGEKGHEMVRHIPVEEIEPSPYQPRTLFNDERIDELCQTIQSHGIIQPIVVRRKENTYELIAGERRLRAVKKLELSTIPAIVREMTDSQAASAALIENLQREGLTSIEEAYAYQKLIEIHHLTQESLAQRLGKGQSTIANKLRLLQLPKAIHDELLKRKITERHARSLLALKREELQLLVLQEILDKDLNVKQTEERVRKILENEKPKDKKRGRRRAVSRDLRIAVNTIRQSIHMIQESGMKVVTDENEHDAYYELVIRIPK</sequence>
<dbReference type="FunFam" id="1.10.10.2830:FF:000001">
    <property type="entry name" value="Chromosome partitioning protein ParB"/>
    <property type="match status" value="1"/>
</dbReference>
<evidence type="ECO:0000256" key="5">
    <source>
        <dbReference type="ARBA" id="ARBA00023125"/>
    </source>
</evidence>
<protein>
    <submittedName>
        <fullName evidence="9">Nucleoid occlusion protein</fullName>
    </submittedName>
</protein>
<dbReference type="OrthoDB" id="9802051at2"/>
<dbReference type="NCBIfam" id="TIGR04285">
    <property type="entry name" value="nucleoid_noc"/>
    <property type="match status" value="1"/>
</dbReference>
<gene>
    <name evidence="9" type="primary">noc</name>
    <name evidence="9" type="ORF">DL897_11995</name>
</gene>
<feature type="domain" description="ParB-like N-terminal" evidence="8">
    <location>
        <begin position="20"/>
        <end position="109"/>
    </location>
</feature>
<evidence type="ECO:0000256" key="7">
    <source>
        <dbReference type="ARBA" id="ARBA00023306"/>
    </source>
</evidence>
<dbReference type="GO" id="GO:0007059">
    <property type="term" value="P:chromosome segregation"/>
    <property type="evidence" value="ECO:0007669"/>
    <property type="project" value="TreeGrafter"/>
</dbReference>
<keyword evidence="10" id="KW-1185">Reference proteome</keyword>
<evidence type="ECO:0000256" key="2">
    <source>
        <dbReference type="ARBA" id="ARBA00006295"/>
    </source>
</evidence>
<dbReference type="GO" id="GO:0045881">
    <property type="term" value="P:positive regulation of sporulation resulting in formation of a cellular spore"/>
    <property type="evidence" value="ECO:0007669"/>
    <property type="project" value="TreeGrafter"/>
</dbReference>
<dbReference type="SUPFAM" id="SSF110849">
    <property type="entry name" value="ParB/Sulfiredoxin"/>
    <property type="match status" value="1"/>
</dbReference>
<dbReference type="GO" id="GO:0003677">
    <property type="term" value="F:DNA binding"/>
    <property type="evidence" value="ECO:0007669"/>
    <property type="project" value="UniProtKB-KW"/>
</dbReference>
<evidence type="ECO:0000256" key="6">
    <source>
        <dbReference type="ARBA" id="ARBA00023210"/>
    </source>
</evidence>
<dbReference type="InterPro" id="IPR041468">
    <property type="entry name" value="HTH_ParB/Spo0J"/>
</dbReference>
<accession>A0A364K3K5</accession>
<dbReference type="Pfam" id="PF17762">
    <property type="entry name" value="HTH_ParB"/>
    <property type="match status" value="1"/>
</dbReference>